<feature type="compositionally biased region" description="Polar residues" evidence="2">
    <location>
        <begin position="1567"/>
        <end position="1583"/>
    </location>
</feature>
<feature type="region of interest" description="Disordered" evidence="2">
    <location>
        <begin position="1423"/>
        <end position="1455"/>
    </location>
</feature>
<feature type="compositionally biased region" description="Basic and acidic residues" evidence="2">
    <location>
        <begin position="225"/>
        <end position="285"/>
    </location>
</feature>
<feature type="compositionally biased region" description="Polar residues" evidence="2">
    <location>
        <begin position="1423"/>
        <end position="1441"/>
    </location>
</feature>
<feature type="region of interest" description="Disordered" evidence="2">
    <location>
        <begin position="583"/>
        <end position="611"/>
    </location>
</feature>
<feature type="region of interest" description="Disordered" evidence="2">
    <location>
        <begin position="1335"/>
        <end position="1402"/>
    </location>
</feature>
<feature type="region of interest" description="Disordered" evidence="2">
    <location>
        <begin position="1760"/>
        <end position="1780"/>
    </location>
</feature>
<feature type="compositionally biased region" description="Basic and acidic residues" evidence="2">
    <location>
        <begin position="1607"/>
        <end position="1616"/>
    </location>
</feature>
<dbReference type="EnsemblMetazoa" id="AMIN007492-RA">
    <property type="protein sequence ID" value="AMIN007492-PA"/>
    <property type="gene ID" value="AMIN007492"/>
</dbReference>
<name>A0A182WAW4_9DIPT</name>
<evidence type="ECO:0000313" key="4">
    <source>
        <dbReference type="Proteomes" id="UP000075920"/>
    </source>
</evidence>
<accession>A0A182WAW4</accession>
<feature type="compositionally biased region" description="Polar residues" evidence="2">
    <location>
        <begin position="1347"/>
        <end position="1358"/>
    </location>
</feature>
<feature type="compositionally biased region" description="Polar residues" evidence="2">
    <location>
        <begin position="1290"/>
        <end position="1304"/>
    </location>
</feature>
<feature type="region of interest" description="Disordered" evidence="2">
    <location>
        <begin position="1244"/>
        <end position="1304"/>
    </location>
</feature>
<proteinExistence type="predicted"/>
<feature type="compositionally biased region" description="Basic and acidic residues" evidence="2">
    <location>
        <begin position="150"/>
        <end position="217"/>
    </location>
</feature>
<sequence>MSEEFDIYADLEHIESEAQKESQELCALKSRIQELQQQMKATEQEKADIIRKNAILLENVSSLLLTAKAEIKRKDTMISDLRRQCDNAAFGRKPRVEKHQSANHFTRFTQTPPSYTASVGVQTLPAECNDAARNKSKKIDIVTDSFHIRDRDRERERGGKSQIIPDRERYHSRDRAGYRDIDRHRDHERSRDRDRDRDSERRRDRERYSERDRDKYGERHRKRSQERIRHKEHQSWERGDEKETHDGSRKKYPKHNEDRMRNEARSSDETHPPVHARETKADKSNITKPKLFQDTPKCVEKPSESIKSHSRTEEPKDSKKAGKLSRTDSNNESKSVASKNRAGEIVSDHRERQITTSAISEYDPTSKESIQSSELMEVDSRGSETINQHAVDDTCAIPLQASADSCAVLESDEICTKSKQTEESSTATVTTIEHPVEDSKCGDQNAVPQPHDNREELNVRINPSETQNDKAPCRLITEPIPTASSRSVDDRLITIVENVHVSGVAASVSDASTGREEKAEVNLNMEHGTFPSDNETVSGIMINPSANITTARIAITDVSLEDQTESSKGSHPQTTIINEMVNSEETEKESSKGQSEPEPAATDLEQNAPCQSTPINDRSIPTMENSENAVDNSAPTQSDMVIIAHSAENGSDASQTEMAQEFVADSEAIVLVIRDGIENEVEQCTMVEDGQLPFVNDCIDLTLVSAGSTAYANHLPGSVDITDAVTDKQQNPSPNHDAIALHENHSHSYTLRDRRSNSCYSDVLMNRTQPPLEMSIQTYFMNFNVPEAENEVICYTDGPSWPVHCVEPVGDDDGPAILSVVADIPVVEEAMPSNAVNEIQKKPKPSTAEIVRERLRKRNCASLQKASQHSTLPMAVNSLKRRLSIDSASIARKRCKQHVEASADGNKLSVSPSGKLSSTYFSQIELPVTSALDSIPRKQKSPNIAPKAHDIRMTPMVVVHSPAKPSQDTDQPVQHDYFLPLDNQSSLQNIMDSLLQTPIKHESYDSVSPPSADHSHIDGDKRQNLASTFSKNMMICSTPLSTKPSCRFPQDVGPANDMLSSKISKETETKHAIKTAAARKEFFVASNLCSARDGSALNVNGTGKDVHENPSLHVQSSFINGTHAEDHTANVPSQKKKINTPTVTHASSYLNGSNSYKSSTARNKANINTAAAAACKSAKKDTAIRKKHPSKAINSTKTLNNVPQSTVLETSAVVFPEATQLQQQTTAANNNVATIMADKNDKLGEPIRRKLTANKPTTLCKRSRKQKSDDEKRTELLTMQSDEKDVAPVTNGSELMNNHENTQPARSNYHEVGQVAPQHSETRSNISFNNEGAERLIPQTKPLIPANSISNIKPTSSCKRSRKQKNDDEKLTEVSKMRSDEKDVETGQNGTEVGQADPHHPEARSIISCKSEGADRLSSKIQMNPLTQANSISNNKPTSSGKRSRMQKSDAEKRTELTIRRLDEKDAAPVSNGSELLNNLEQTQLAGSNYHEVEQAVPQHPVARTIVSCNSEGVESLNPQTKLVIPTNNISNIKQAASCKRSRKQENDYEKRNEVGQADPQQPEARSITSCNSEGADSLNPQTKPLIPAKSMSNIKPTASYKRSRKQKNDDEMRTELTIRRSGGNDLAPVTNGTELLNNLEKIHPEIGQAVQHHPEARSIVSCNSEGAKWLNPQTTLLIPANSMSSIKPTTSCKLPRKQNNNFELRAEVGPANPQHPEALSIVSCNRSNFPEIVQVDPQHPETQSIDRSIPSCNSEGTEPLIPANSMSSIKPTTSCKLPRKQNNNFELRTEVGPANPQHPEALSIVSCNSEGANRLISQTQTEPLIPGSSMRPASARDKRTEQEDLSQCVLLVINLTNLCQLCPIVGMLDRIILTAAAIAAAALSAPAPPPFSGPATPSAINILSKRINCGSGELAFQLRVS</sequence>
<keyword evidence="4" id="KW-1185">Reference proteome</keyword>
<dbReference type="Proteomes" id="UP000075920">
    <property type="component" value="Unassembled WGS sequence"/>
</dbReference>
<feature type="compositionally biased region" description="Basic and acidic residues" evidence="2">
    <location>
        <begin position="1544"/>
        <end position="1554"/>
    </location>
</feature>
<feature type="coiled-coil region" evidence="1">
    <location>
        <begin position="25"/>
        <end position="59"/>
    </location>
</feature>
<reference evidence="4" key="1">
    <citation type="submission" date="2013-03" db="EMBL/GenBank/DDBJ databases">
        <title>The Genome Sequence of Anopheles minimus MINIMUS1.</title>
        <authorList>
            <consortium name="The Broad Institute Genomics Platform"/>
            <person name="Neafsey D.E."/>
            <person name="Walton C."/>
            <person name="Walker B."/>
            <person name="Young S.K."/>
            <person name="Zeng Q."/>
            <person name="Gargeya S."/>
            <person name="Fitzgerald M."/>
            <person name="Haas B."/>
            <person name="Abouelleil A."/>
            <person name="Allen A.W."/>
            <person name="Alvarado L."/>
            <person name="Arachchi H.M."/>
            <person name="Berlin A.M."/>
            <person name="Chapman S.B."/>
            <person name="Gainer-Dewar J."/>
            <person name="Goldberg J."/>
            <person name="Griggs A."/>
            <person name="Gujja S."/>
            <person name="Hansen M."/>
            <person name="Howarth C."/>
            <person name="Imamovic A."/>
            <person name="Ireland A."/>
            <person name="Larimer J."/>
            <person name="McCowan C."/>
            <person name="Murphy C."/>
            <person name="Pearson M."/>
            <person name="Poon T.W."/>
            <person name="Priest M."/>
            <person name="Roberts A."/>
            <person name="Saif S."/>
            <person name="Shea T."/>
            <person name="Sisk P."/>
            <person name="Sykes S."/>
            <person name="Wortman J."/>
            <person name="Nusbaum C."/>
            <person name="Birren B."/>
        </authorList>
    </citation>
    <scope>NUCLEOTIDE SEQUENCE [LARGE SCALE GENOMIC DNA]</scope>
    <source>
        <strain evidence="4">MINIMUS1</strain>
    </source>
</reference>
<reference evidence="3" key="2">
    <citation type="submission" date="2020-05" db="UniProtKB">
        <authorList>
            <consortium name="EnsemblMetazoa"/>
        </authorList>
    </citation>
    <scope>IDENTIFICATION</scope>
    <source>
        <strain evidence="3">MINIMUS1</strain>
    </source>
</reference>
<evidence type="ECO:0000256" key="1">
    <source>
        <dbReference type="SAM" id="Coils"/>
    </source>
</evidence>
<feature type="compositionally biased region" description="Polar residues" evidence="2">
    <location>
        <begin position="1765"/>
        <end position="1780"/>
    </location>
</feature>
<feature type="compositionally biased region" description="Basic and acidic residues" evidence="2">
    <location>
        <begin position="297"/>
        <end position="331"/>
    </location>
</feature>
<protein>
    <submittedName>
        <fullName evidence="3">Uncharacterized protein</fullName>
    </submittedName>
</protein>
<evidence type="ECO:0000256" key="2">
    <source>
        <dbReference type="SAM" id="MobiDB-lite"/>
    </source>
</evidence>
<organism evidence="3 4">
    <name type="scientific">Anopheles minimus</name>
    <dbReference type="NCBI Taxonomy" id="112268"/>
    <lineage>
        <taxon>Eukaryota</taxon>
        <taxon>Metazoa</taxon>
        <taxon>Ecdysozoa</taxon>
        <taxon>Arthropoda</taxon>
        <taxon>Hexapoda</taxon>
        <taxon>Insecta</taxon>
        <taxon>Pterygota</taxon>
        <taxon>Neoptera</taxon>
        <taxon>Endopterygota</taxon>
        <taxon>Diptera</taxon>
        <taxon>Nematocera</taxon>
        <taxon>Culicoidea</taxon>
        <taxon>Culicidae</taxon>
        <taxon>Anophelinae</taxon>
        <taxon>Anopheles</taxon>
    </lineage>
</organism>
<feature type="region of interest" description="Disordered" evidence="2">
    <location>
        <begin position="150"/>
        <end position="382"/>
    </location>
</feature>
<dbReference type="VEuPathDB" id="VectorBase:AMIN007492"/>
<keyword evidence="1" id="KW-0175">Coiled coil</keyword>
<evidence type="ECO:0000313" key="3">
    <source>
        <dbReference type="EnsemblMetazoa" id="AMIN007492-PA"/>
    </source>
</evidence>
<feature type="compositionally biased region" description="Basic and acidic residues" evidence="2">
    <location>
        <begin position="1266"/>
        <end position="1286"/>
    </location>
</feature>
<feature type="region of interest" description="Disordered" evidence="2">
    <location>
        <begin position="1536"/>
        <end position="1616"/>
    </location>
</feature>
<feature type="compositionally biased region" description="Basic and acidic residues" evidence="2">
    <location>
        <begin position="1364"/>
        <end position="1385"/>
    </location>
</feature>